<evidence type="ECO:0000313" key="1">
    <source>
        <dbReference type="EMBL" id="KAK9912565.1"/>
    </source>
</evidence>
<proteinExistence type="predicted"/>
<dbReference type="Proteomes" id="UP001457282">
    <property type="component" value="Unassembled WGS sequence"/>
</dbReference>
<comment type="caution">
    <text evidence="1">The sequence shown here is derived from an EMBL/GenBank/DDBJ whole genome shotgun (WGS) entry which is preliminary data.</text>
</comment>
<dbReference type="AlphaFoldDB" id="A0AAW1W1I2"/>
<reference evidence="1 2" key="1">
    <citation type="journal article" date="2023" name="G3 (Bethesda)">
        <title>A chromosome-length genome assembly and annotation of blackberry (Rubus argutus, cv. 'Hillquist').</title>
        <authorList>
            <person name="Bruna T."/>
            <person name="Aryal R."/>
            <person name="Dudchenko O."/>
            <person name="Sargent D.J."/>
            <person name="Mead D."/>
            <person name="Buti M."/>
            <person name="Cavallini A."/>
            <person name="Hytonen T."/>
            <person name="Andres J."/>
            <person name="Pham M."/>
            <person name="Weisz D."/>
            <person name="Mascagni F."/>
            <person name="Usai G."/>
            <person name="Natali L."/>
            <person name="Bassil N."/>
            <person name="Fernandez G.E."/>
            <person name="Lomsadze A."/>
            <person name="Armour M."/>
            <person name="Olukolu B."/>
            <person name="Poorten T."/>
            <person name="Britton C."/>
            <person name="Davik J."/>
            <person name="Ashrafi H."/>
            <person name="Aiden E.L."/>
            <person name="Borodovsky M."/>
            <person name="Worthington M."/>
        </authorList>
    </citation>
    <scope>NUCLEOTIDE SEQUENCE [LARGE SCALE GENOMIC DNA]</scope>
    <source>
        <strain evidence="1">PI 553951</strain>
    </source>
</reference>
<name>A0AAW1W1I2_RUBAR</name>
<gene>
    <name evidence="1" type="ORF">M0R45_036426</name>
</gene>
<protein>
    <submittedName>
        <fullName evidence="1">Uncharacterized protein</fullName>
    </submittedName>
</protein>
<keyword evidence="2" id="KW-1185">Reference proteome</keyword>
<evidence type="ECO:0000313" key="2">
    <source>
        <dbReference type="Proteomes" id="UP001457282"/>
    </source>
</evidence>
<organism evidence="1 2">
    <name type="scientific">Rubus argutus</name>
    <name type="common">Southern blackberry</name>
    <dbReference type="NCBI Taxonomy" id="59490"/>
    <lineage>
        <taxon>Eukaryota</taxon>
        <taxon>Viridiplantae</taxon>
        <taxon>Streptophyta</taxon>
        <taxon>Embryophyta</taxon>
        <taxon>Tracheophyta</taxon>
        <taxon>Spermatophyta</taxon>
        <taxon>Magnoliopsida</taxon>
        <taxon>eudicotyledons</taxon>
        <taxon>Gunneridae</taxon>
        <taxon>Pentapetalae</taxon>
        <taxon>rosids</taxon>
        <taxon>fabids</taxon>
        <taxon>Rosales</taxon>
        <taxon>Rosaceae</taxon>
        <taxon>Rosoideae</taxon>
        <taxon>Rosoideae incertae sedis</taxon>
        <taxon>Rubus</taxon>
    </lineage>
</organism>
<dbReference type="EMBL" id="JBEDUW010000007">
    <property type="protein sequence ID" value="KAK9912565.1"/>
    <property type="molecule type" value="Genomic_DNA"/>
</dbReference>
<sequence>MNEGHHTEQYNKLAAYRKELLRSNPGFYSRDQNNDGWQILTAVGVDANNGMYPIAFAIAESIGTVFGTYTTISRPNMRGERLKQTLWNVARSSTIVWFNTHMEEMKILSEDAWKWFEDKNIAQ</sequence>
<accession>A0AAW1W1I2</accession>